<reference evidence="1 2" key="1">
    <citation type="submission" date="2020-08" db="EMBL/GenBank/DDBJ databases">
        <title>Genomic Encyclopedia of Type Strains, Phase IV (KMG-IV): sequencing the most valuable type-strain genomes for metagenomic binning, comparative biology and taxonomic classification.</title>
        <authorList>
            <person name="Goeker M."/>
        </authorList>
    </citation>
    <scope>NUCLEOTIDE SEQUENCE [LARGE SCALE GENOMIC DNA]</scope>
    <source>
        <strain evidence="1 2">DSM 22368</strain>
    </source>
</reference>
<name>A0A7X0MW99_9GAMM</name>
<dbReference type="RefSeq" id="WP_166846368.1">
    <property type="nucleotide sequence ID" value="NZ_JAAONY010000002.1"/>
</dbReference>
<evidence type="ECO:0008006" key="3">
    <source>
        <dbReference type="Google" id="ProtNLM"/>
    </source>
</evidence>
<dbReference type="InParanoid" id="A0A7X0MW99"/>
<comment type="caution">
    <text evidence="1">The sequence shown here is derived from an EMBL/GenBank/DDBJ whole genome shotgun (WGS) entry which is preliminary data.</text>
</comment>
<keyword evidence="2" id="KW-1185">Reference proteome</keyword>
<gene>
    <name evidence="1" type="ORF">HNR48_002528</name>
</gene>
<organism evidence="1 2">
    <name type="scientific">Pseudoteredinibacter isoporae</name>
    <dbReference type="NCBI Taxonomy" id="570281"/>
    <lineage>
        <taxon>Bacteria</taxon>
        <taxon>Pseudomonadati</taxon>
        <taxon>Pseudomonadota</taxon>
        <taxon>Gammaproteobacteria</taxon>
        <taxon>Cellvibrionales</taxon>
        <taxon>Cellvibrionaceae</taxon>
        <taxon>Pseudoteredinibacter</taxon>
    </lineage>
</organism>
<dbReference type="InterPro" id="IPR021727">
    <property type="entry name" value="DUF3299"/>
</dbReference>
<protein>
    <recommendedName>
        <fullName evidence="3">DUF3299 domain-containing protein</fullName>
    </recommendedName>
</protein>
<accession>A0A7X0MW99</accession>
<dbReference type="Proteomes" id="UP000528457">
    <property type="component" value="Unassembled WGS sequence"/>
</dbReference>
<dbReference type="EMBL" id="JACHHT010000002">
    <property type="protein sequence ID" value="MBB6522243.1"/>
    <property type="molecule type" value="Genomic_DNA"/>
</dbReference>
<dbReference type="AlphaFoldDB" id="A0A7X0MW99"/>
<proteinExistence type="predicted"/>
<evidence type="ECO:0000313" key="2">
    <source>
        <dbReference type="Proteomes" id="UP000528457"/>
    </source>
</evidence>
<evidence type="ECO:0000313" key="1">
    <source>
        <dbReference type="EMBL" id="MBB6522243.1"/>
    </source>
</evidence>
<dbReference type="Gene3D" id="2.40.50.870">
    <property type="entry name" value="Protein of unknown function (DUF3299)"/>
    <property type="match status" value="1"/>
</dbReference>
<sequence>MQSVSSSRFVGRILLGLALLCTGFSGAVFSADKTYKTVSWFDLLPEDDLKALTSPPEGLEDIEEGSYQDTLSKETISDERYWQALESTEVVSDLDNSAVRIPGFIVPLDFDDPPIVTEFFVVPYFGACLHMPPPPPNQIVYVKYPDGLKLNSMTDAFWLSGVMTTNLVENEMAKSAYTLRVESIEPYTESEE</sequence>
<dbReference type="Pfam" id="PF11736">
    <property type="entry name" value="DUF3299"/>
    <property type="match status" value="1"/>
</dbReference>